<organism evidence="1 2">
    <name type="scientific">Leucogyrophana mollusca</name>
    <dbReference type="NCBI Taxonomy" id="85980"/>
    <lineage>
        <taxon>Eukaryota</taxon>
        <taxon>Fungi</taxon>
        <taxon>Dikarya</taxon>
        <taxon>Basidiomycota</taxon>
        <taxon>Agaricomycotina</taxon>
        <taxon>Agaricomycetes</taxon>
        <taxon>Agaricomycetidae</taxon>
        <taxon>Boletales</taxon>
        <taxon>Boletales incertae sedis</taxon>
        <taxon>Leucogyrophana</taxon>
    </lineage>
</organism>
<keyword evidence="2" id="KW-1185">Reference proteome</keyword>
<dbReference type="EMBL" id="MU266486">
    <property type="protein sequence ID" value="KAH7922409.1"/>
    <property type="molecule type" value="Genomic_DNA"/>
</dbReference>
<gene>
    <name evidence="1" type="ORF">BV22DRAFT_1037538</name>
</gene>
<proteinExistence type="predicted"/>
<reference evidence="1" key="1">
    <citation type="journal article" date="2021" name="New Phytol.">
        <title>Evolutionary innovations through gain and loss of genes in the ectomycorrhizal Boletales.</title>
        <authorList>
            <person name="Wu G."/>
            <person name="Miyauchi S."/>
            <person name="Morin E."/>
            <person name="Kuo A."/>
            <person name="Drula E."/>
            <person name="Varga T."/>
            <person name="Kohler A."/>
            <person name="Feng B."/>
            <person name="Cao Y."/>
            <person name="Lipzen A."/>
            <person name="Daum C."/>
            <person name="Hundley H."/>
            <person name="Pangilinan J."/>
            <person name="Johnson J."/>
            <person name="Barry K."/>
            <person name="LaButti K."/>
            <person name="Ng V."/>
            <person name="Ahrendt S."/>
            <person name="Min B."/>
            <person name="Choi I.G."/>
            <person name="Park H."/>
            <person name="Plett J.M."/>
            <person name="Magnuson J."/>
            <person name="Spatafora J.W."/>
            <person name="Nagy L.G."/>
            <person name="Henrissat B."/>
            <person name="Grigoriev I.V."/>
            <person name="Yang Z.L."/>
            <person name="Xu J."/>
            <person name="Martin F.M."/>
        </authorList>
    </citation>
    <scope>NUCLEOTIDE SEQUENCE</scope>
    <source>
        <strain evidence="1">KUC20120723A-06</strain>
    </source>
</reference>
<name>A0ACB8B9Y6_9AGAM</name>
<sequence>MGGTSWVINAGPLLLVLLIPVTEVLAESDATCSLSVYFAQKISFPQTYYSTYSLSLDCTSPRKTIIGCIIGGVILVALIGLCTLLARRRRARARHIGRGHAELGPGGFRNQSDRPYIQMGTTPTRGAAPGAPNSPPDRRHSQRNPSGPPIRPVSGSQGMDRQQRYSPPAFPPPTSPLPPPSQSRRPRPPSVPVPPTLVSPLRSGPPIPPTMPVPSVPPGPPSRQRQSSVSLHVASPPGLSPRASPSPIHIPAPPPSPGPTSPSNPLRSQTRSTSPPLRSHSISQPSRLENVPEPQHVIPQDTGVALDHDEPPPAYTPI</sequence>
<evidence type="ECO:0000313" key="1">
    <source>
        <dbReference type="EMBL" id="KAH7922409.1"/>
    </source>
</evidence>
<evidence type="ECO:0000313" key="2">
    <source>
        <dbReference type="Proteomes" id="UP000790709"/>
    </source>
</evidence>
<accession>A0ACB8B9Y6</accession>
<dbReference type="Proteomes" id="UP000790709">
    <property type="component" value="Unassembled WGS sequence"/>
</dbReference>
<protein>
    <submittedName>
        <fullName evidence="1">Uncharacterized protein</fullName>
    </submittedName>
</protein>
<comment type="caution">
    <text evidence="1">The sequence shown here is derived from an EMBL/GenBank/DDBJ whole genome shotgun (WGS) entry which is preliminary data.</text>
</comment>